<dbReference type="PANTHER" id="PTHR12302">
    <property type="entry name" value="EBNA2 BINDING PROTEIN P100"/>
    <property type="match status" value="1"/>
</dbReference>
<reference evidence="7" key="3">
    <citation type="submission" date="2011-05" db="EMBL/GenBank/DDBJ databases">
        <title>Complete sequence of Methylomonas methanica MC09.</title>
        <authorList>
            <consortium name="US DOE Joint Genome Institute"/>
            <person name="Lucas S."/>
            <person name="Han J."/>
            <person name="Lapidus A."/>
            <person name="Cheng J.-F."/>
            <person name="Goodwin L."/>
            <person name="Pitluck S."/>
            <person name="Peters L."/>
            <person name="Mikhailova N."/>
            <person name="Teshima H."/>
            <person name="Han C."/>
            <person name="Tapia R."/>
            <person name="Land M."/>
            <person name="Hauser L."/>
            <person name="Kyrpides N."/>
            <person name="Ivanova N."/>
            <person name="Pagani I."/>
            <person name="Stein L."/>
            <person name="Woyke T."/>
        </authorList>
    </citation>
    <scope>NUCLEOTIDE SEQUENCE [LARGE SCALE GENOMIC DNA]</scope>
    <source>
        <strain evidence="7">MC09</strain>
    </source>
</reference>
<organism evidence="6 7">
    <name type="scientific">Methylomonas methanica (strain DSM 25384 / MC09)</name>
    <dbReference type="NCBI Taxonomy" id="857087"/>
    <lineage>
        <taxon>Bacteria</taxon>
        <taxon>Pseudomonadati</taxon>
        <taxon>Pseudomonadota</taxon>
        <taxon>Gammaproteobacteria</taxon>
        <taxon>Methylococcales</taxon>
        <taxon>Methylococcaceae</taxon>
        <taxon>Methylomonas</taxon>
    </lineage>
</organism>
<keyword evidence="2" id="KW-0255">Endonuclease</keyword>
<dbReference type="SMART" id="SM00318">
    <property type="entry name" value="SNc"/>
    <property type="match status" value="1"/>
</dbReference>
<dbReference type="Pfam" id="PF13511">
    <property type="entry name" value="DUF4124"/>
    <property type="match status" value="1"/>
</dbReference>
<reference key="2">
    <citation type="submission" date="2011-05" db="EMBL/GenBank/DDBJ databases">
        <title>Complete genome sequence of the aerobic marine methanotroph Methylomonas methanica MC09.</title>
        <authorList>
            <person name="Boden R."/>
            <person name="Cunliffe M."/>
            <person name="Scanlan J."/>
            <person name="Moussard H."/>
            <person name="Kits K.D."/>
            <person name="Klotz M."/>
            <person name="Jetten M."/>
            <person name="Vuilleumier S."/>
            <person name="Han J."/>
            <person name="Peters L."/>
            <person name="Mikhailova N."/>
            <person name="Teshima H."/>
            <person name="Tapia R."/>
            <person name="Kyrpides N."/>
            <person name="Ivanova N."/>
            <person name="Pagani I."/>
            <person name="Cheng J.-F."/>
            <person name="Goodwin L."/>
            <person name="Han C."/>
            <person name="Hauser L."/>
            <person name="Land M."/>
            <person name="Lapidus A."/>
            <person name="Lucas S."/>
            <person name="Pitluck S."/>
            <person name="Woyke T."/>
            <person name="Stein L.Y."/>
            <person name="Murrell C."/>
        </authorList>
    </citation>
    <scope>NUCLEOTIDE SEQUENCE</scope>
    <source>
        <strain>MC09</strain>
    </source>
</reference>
<dbReference type="Proteomes" id="UP000008888">
    <property type="component" value="Chromosome"/>
</dbReference>
<dbReference type="eggNOG" id="COG1525">
    <property type="taxonomic scope" value="Bacteria"/>
</dbReference>
<dbReference type="GO" id="GO:0016787">
    <property type="term" value="F:hydrolase activity"/>
    <property type="evidence" value="ECO:0007669"/>
    <property type="project" value="UniProtKB-KW"/>
</dbReference>
<evidence type="ECO:0000313" key="7">
    <source>
        <dbReference type="Proteomes" id="UP000008888"/>
    </source>
</evidence>
<evidence type="ECO:0000256" key="1">
    <source>
        <dbReference type="ARBA" id="ARBA00022722"/>
    </source>
</evidence>
<dbReference type="GO" id="GO:0004519">
    <property type="term" value="F:endonuclease activity"/>
    <property type="evidence" value="ECO:0007669"/>
    <property type="project" value="UniProtKB-KW"/>
</dbReference>
<evidence type="ECO:0000256" key="4">
    <source>
        <dbReference type="SAM" id="SignalP"/>
    </source>
</evidence>
<feature type="signal peptide" evidence="4">
    <location>
        <begin position="1"/>
        <end position="20"/>
    </location>
</feature>
<dbReference type="Gene3D" id="2.40.50.90">
    <property type="match status" value="1"/>
</dbReference>
<dbReference type="InterPro" id="IPR035437">
    <property type="entry name" value="SNase_OB-fold_sf"/>
</dbReference>
<accession>F9ZYH7</accession>
<feature type="chain" id="PRO_5003396281" evidence="4">
    <location>
        <begin position="21"/>
        <end position="276"/>
    </location>
</feature>
<dbReference type="GO" id="GO:0003676">
    <property type="term" value="F:nucleic acid binding"/>
    <property type="evidence" value="ECO:0007669"/>
    <property type="project" value="InterPro"/>
</dbReference>
<proteinExistence type="predicted"/>
<protein>
    <submittedName>
        <fullName evidence="6">Nuclease (SNase domain-containing protein)</fullName>
    </submittedName>
</protein>
<keyword evidence="3" id="KW-0378">Hydrolase</keyword>
<dbReference type="InterPro" id="IPR002071">
    <property type="entry name" value="Thermonucl_AS"/>
</dbReference>
<dbReference type="AlphaFoldDB" id="F9ZYH7"/>
<evidence type="ECO:0000313" key="6">
    <source>
        <dbReference type="EMBL" id="AEG02249.1"/>
    </source>
</evidence>
<dbReference type="PROSITE" id="PS50830">
    <property type="entry name" value="TNASE_3"/>
    <property type="match status" value="1"/>
</dbReference>
<gene>
    <name evidence="6" type="ordered locus">Metme_3895</name>
</gene>
<dbReference type="KEGG" id="mmt:Metme_3895"/>
<keyword evidence="1" id="KW-0540">Nuclease</keyword>
<dbReference type="InterPro" id="IPR016071">
    <property type="entry name" value="Staphylococal_nuclease_OB-fold"/>
</dbReference>
<name>F9ZYH7_METMM</name>
<evidence type="ECO:0000256" key="2">
    <source>
        <dbReference type="ARBA" id="ARBA00022759"/>
    </source>
</evidence>
<evidence type="ECO:0000259" key="5">
    <source>
        <dbReference type="PROSITE" id="PS50830"/>
    </source>
</evidence>
<keyword evidence="7" id="KW-1185">Reference proteome</keyword>
<reference evidence="6 7" key="1">
    <citation type="journal article" date="2011" name="J. Bacteriol.">
        <title>Complete Genome Sequence of the Aerobic Marine Methanotroph Methylomonas methanica MC09.</title>
        <authorList>
            <person name="Boden R."/>
            <person name="Cunliffe M."/>
            <person name="Scanlan J."/>
            <person name="Moussard H."/>
            <person name="Kits K.D."/>
            <person name="Klotz M.G."/>
            <person name="Jetten M.S."/>
            <person name="Vuilleumier S."/>
            <person name="Han J."/>
            <person name="Peters L."/>
            <person name="Mikhailova N."/>
            <person name="Teshima H."/>
            <person name="Tapia R."/>
            <person name="Kyrpides N."/>
            <person name="Ivanova N."/>
            <person name="Pagani I."/>
            <person name="Cheng J.F."/>
            <person name="Goodwin L."/>
            <person name="Han C."/>
            <person name="Hauser L."/>
            <person name="Land M.L."/>
            <person name="Lapidus A."/>
            <person name="Lucas S."/>
            <person name="Pitluck S."/>
            <person name="Woyke T."/>
            <person name="Stein L."/>
            <person name="Murrell J.C."/>
        </authorList>
    </citation>
    <scope>NUCLEOTIDE SEQUENCE [LARGE SCALE GENOMIC DNA]</scope>
    <source>
        <strain evidence="6 7">MC09</strain>
    </source>
</reference>
<dbReference type="SUPFAM" id="SSF50199">
    <property type="entry name" value="Staphylococcal nuclease"/>
    <property type="match status" value="1"/>
</dbReference>
<dbReference type="RefSeq" id="WP_013820465.1">
    <property type="nucleotide sequence ID" value="NC_015572.1"/>
</dbReference>
<dbReference type="InterPro" id="IPR025392">
    <property type="entry name" value="DUF4124"/>
</dbReference>
<evidence type="ECO:0000256" key="3">
    <source>
        <dbReference type="ARBA" id="ARBA00022801"/>
    </source>
</evidence>
<dbReference type="HOGENOM" id="CLU_046484_4_0_6"/>
<dbReference type="STRING" id="857087.Metme_3895"/>
<sequence length="276" mass="31611">MLNKSVVLRVCILAVWPLMARGDVFEWVDGQGRHHYSDRKQANAKILTVEPGVSYHRVEKVFDGDTILLSNGQKVRLLGVNTPEIAGRNKNAEPGGEQAKTWLRQRIEHKKVRLEGDVEKQDKYQRSLAYVFAEDKQHINLELVRLGLAAVNIYPPNLKYVDALLEAQKSAEQAERGLWGLQAYAAQPFIDLNEENYKGWKRVTGRIRALKLTAKYSYLQFSDHVSVRIENQNRSLFPSLQSYVGQSIEARGWVAKSKDRFAVQVRHPGDIRYLQE</sequence>
<dbReference type="PANTHER" id="PTHR12302:SF3">
    <property type="entry name" value="SERINE_THREONINE-PROTEIN KINASE 31"/>
    <property type="match status" value="1"/>
</dbReference>
<keyword evidence="4" id="KW-0732">Signal</keyword>
<dbReference type="OrthoDB" id="7062774at2"/>
<dbReference type="Pfam" id="PF00565">
    <property type="entry name" value="SNase"/>
    <property type="match status" value="1"/>
</dbReference>
<dbReference type="PROSITE" id="PS01284">
    <property type="entry name" value="TNASE_2"/>
    <property type="match status" value="1"/>
</dbReference>
<feature type="domain" description="TNase-like" evidence="5">
    <location>
        <begin position="52"/>
        <end position="181"/>
    </location>
</feature>
<dbReference type="EMBL" id="CP002738">
    <property type="protein sequence ID" value="AEG02249.1"/>
    <property type="molecule type" value="Genomic_DNA"/>
</dbReference>